<protein>
    <submittedName>
        <fullName evidence="1">Uncharacterized protein</fullName>
    </submittedName>
</protein>
<comment type="caution">
    <text evidence="1">The sequence shown here is derived from an EMBL/GenBank/DDBJ whole genome shotgun (WGS) entry which is preliminary data.</text>
</comment>
<sequence>MIWQGLVLTKERKRLGNFTTGLICNQNCLIYV</sequence>
<dbReference type="AlphaFoldDB" id="A0A7J8UXM9"/>
<keyword evidence="2" id="KW-1185">Reference proteome</keyword>
<organism evidence="1 2">
    <name type="scientific">Gossypium klotzschianum</name>
    <dbReference type="NCBI Taxonomy" id="34286"/>
    <lineage>
        <taxon>Eukaryota</taxon>
        <taxon>Viridiplantae</taxon>
        <taxon>Streptophyta</taxon>
        <taxon>Embryophyta</taxon>
        <taxon>Tracheophyta</taxon>
        <taxon>Spermatophyta</taxon>
        <taxon>Magnoliopsida</taxon>
        <taxon>eudicotyledons</taxon>
        <taxon>Gunneridae</taxon>
        <taxon>Pentapetalae</taxon>
        <taxon>rosids</taxon>
        <taxon>malvids</taxon>
        <taxon>Malvales</taxon>
        <taxon>Malvaceae</taxon>
        <taxon>Malvoideae</taxon>
        <taxon>Gossypium</taxon>
    </lineage>
</organism>
<proteinExistence type="predicted"/>
<gene>
    <name evidence="1" type="ORF">Goklo_007785</name>
</gene>
<evidence type="ECO:0000313" key="1">
    <source>
        <dbReference type="EMBL" id="MBA0655286.1"/>
    </source>
</evidence>
<dbReference type="EMBL" id="JABFAB010000008">
    <property type="protein sequence ID" value="MBA0655286.1"/>
    <property type="molecule type" value="Genomic_DNA"/>
</dbReference>
<evidence type="ECO:0000313" key="2">
    <source>
        <dbReference type="Proteomes" id="UP000593573"/>
    </source>
</evidence>
<name>A0A7J8UXM9_9ROSI</name>
<reference evidence="1 2" key="1">
    <citation type="journal article" date="2019" name="Genome Biol. Evol.">
        <title>Insights into the evolution of the New World diploid cottons (Gossypium, subgenus Houzingenia) based on genome sequencing.</title>
        <authorList>
            <person name="Grover C.E."/>
            <person name="Arick M.A. 2nd"/>
            <person name="Thrash A."/>
            <person name="Conover J.L."/>
            <person name="Sanders W.S."/>
            <person name="Peterson D.G."/>
            <person name="Frelichowski J.E."/>
            <person name="Scheffler J.A."/>
            <person name="Scheffler B.E."/>
            <person name="Wendel J.F."/>
        </authorList>
    </citation>
    <scope>NUCLEOTIDE SEQUENCE [LARGE SCALE GENOMIC DNA]</scope>
    <source>
        <strain evidence="1">57</strain>
        <tissue evidence="1">Leaf</tissue>
    </source>
</reference>
<accession>A0A7J8UXM9</accession>
<dbReference type="Proteomes" id="UP000593573">
    <property type="component" value="Unassembled WGS sequence"/>
</dbReference>